<protein>
    <submittedName>
        <fullName evidence="1">Uncharacterized protein</fullName>
    </submittedName>
</protein>
<organism evidence="1 2">
    <name type="scientific">Schizopora paradoxa</name>
    <dbReference type="NCBI Taxonomy" id="27342"/>
    <lineage>
        <taxon>Eukaryota</taxon>
        <taxon>Fungi</taxon>
        <taxon>Dikarya</taxon>
        <taxon>Basidiomycota</taxon>
        <taxon>Agaricomycotina</taxon>
        <taxon>Agaricomycetes</taxon>
        <taxon>Hymenochaetales</taxon>
        <taxon>Schizoporaceae</taxon>
        <taxon>Schizopora</taxon>
    </lineage>
</organism>
<accession>A0A0H2S9S8</accession>
<evidence type="ECO:0000313" key="2">
    <source>
        <dbReference type="Proteomes" id="UP000053477"/>
    </source>
</evidence>
<evidence type="ECO:0000313" key="1">
    <source>
        <dbReference type="EMBL" id="KLO18438.1"/>
    </source>
</evidence>
<proteinExistence type="predicted"/>
<sequence>MSYKANCKGDLDTPELKVRDGLDIRQRSTSKSVIEPRYYRPRDTLIQRLKVIGSFADASAKLDVESVAKKIEKIRRHGETTIFERHAESSISLSDAEIAKLKSYCNKLVELSSSGRKSERYASEEIVRLSIEDPRVHLLLKERQLFPSSSYDRRTKYCCTYAFFTVDDASLELHGLWSGLFRIARETSIGATLDDEKLANYLKRNYTSISSYMRRYELSFLGARYLRNALQLPLVGNSLYYLVKIWHVYLDVAQSDAGSQDDESAMEWSNLDACFQSLPTGVLRTAFATPTRLANLYAQLMLFGKVTEVPSVFRRFYAIPDVCYESLQDGPGRHTSTQKGLEDVGFRLLPLYRASLLDALNLASDYSFEDILKKIPENIRRLKGISLKNWFLWKEYCDCAKIIWDYHYRRSMTELNLPLLSFDLWFPNDAALNSEQRALATFLVSILISDWPGIDANVSANTVENVRHLIGTLNLPLFDNVPYLRRYCIGGRIYITSDNLPEPPSILIKDAMNNILNDFTLDTLTLKGNEASYQWLFIDEHHTPFNAKQRPFNWLNYIPVSPEDATDEKQTSSYVAAVKIGPKYHFTCVQDGASSVKYSDELGDEYESHEFLVLAERNLQNNRDDVPDVIIARWRRFWPVKDPEYLAASESAKVDDAHLESLLNGFLRENIEEVWDGL</sequence>
<dbReference type="Proteomes" id="UP000053477">
    <property type="component" value="Unassembled WGS sequence"/>
</dbReference>
<reference evidence="1 2" key="1">
    <citation type="submission" date="2015-04" db="EMBL/GenBank/DDBJ databases">
        <title>Complete genome sequence of Schizopora paradoxa KUC8140, a cosmopolitan wood degrader in East Asia.</title>
        <authorList>
            <consortium name="DOE Joint Genome Institute"/>
            <person name="Min B."/>
            <person name="Park H."/>
            <person name="Jang Y."/>
            <person name="Kim J.-J."/>
            <person name="Kim K.H."/>
            <person name="Pangilinan J."/>
            <person name="Lipzen A."/>
            <person name="Riley R."/>
            <person name="Grigoriev I.V."/>
            <person name="Spatafora J.W."/>
            <person name="Choi I.-G."/>
        </authorList>
    </citation>
    <scope>NUCLEOTIDE SEQUENCE [LARGE SCALE GENOMIC DNA]</scope>
    <source>
        <strain evidence="1 2">KUC8140</strain>
    </source>
</reference>
<name>A0A0H2S9S8_9AGAM</name>
<keyword evidence="2" id="KW-1185">Reference proteome</keyword>
<dbReference type="AlphaFoldDB" id="A0A0H2S9S8"/>
<gene>
    <name evidence="1" type="ORF">SCHPADRAFT_118115</name>
</gene>
<dbReference type="EMBL" id="KQ085894">
    <property type="protein sequence ID" value="KLO18438.1"/>
    <property type="molecule type" value="Genomic_DNA"/>
</dbReference>
<dbReference type="InParanoid" id="A0A0H2S9S8"/>